<dbReference type="Proteomes" id="UP000297540">
    <property type="component" value="Unassembled WGS sequence"/>
</dbReference>
<gene>
    <name evidence="7" type="ORF">E2R66_21780</name>
</gene>
<dbReference type="Pfam" id="PF00440">
    <property type="entry name" value="TetR_N"/>
    <property type="match status" value="1"/>
</dbReference>
<accession>A0A4Y8S6N7</accession>
<keyword evidence="8" id="KW-1185">Reference proteome</keyword>
<dbReference type="OrthoDB" id="881297at2"/>
<organism evidence="7 8">
    <name type="scientific">Mucilaginibacter psychrotolerans</name>
    <dbReference type="NCBI Taxonomy" id="1524096"/>
    <lineage>
        <taxon>Bacteria</taxon>
        <taxon>Pseudomonadati</taxon>
        <taxon>Bacteroidota</taxon>
        <taxon>Sphingobacteriia</taxon>
        <taxon>Sphingobacteriales</taxon>
        <taxon>Sphingobacteriaceae</taxon>
        <taxon>Mucilaginibacter</taxon>
    </lineage>
</organism>
<evidence type="ECO:0000256" key="5">
    <source>
        <dbReference type="PROSITE-ProRule" id="PRU00335"/>
    </source>
</evidence>
<dbReference type="PROSITE" id="PS50977">
    <property type="entry name" value="HTH_TETR_2"/>
    <property type="match status" value="1"/>
</dbReference>
<keyword evidence="3 5" id="KW-0238">DNA-binding</keyword>
<evidence type="ECO:0000256" key="2">
    <source>
        <dbReference type="ARBA" id="ARBA00023015"/>
    </source>
</evidence>
<feature type="DNA-binding region" description="H-T-H motif" evidence="5">
    <location>
        <begin position="25"/>
        <end position="44"/>
    </location>
</feature>
<dbReference type="InterPro" id="IPR050109">
    <property type="entry name" value="HTH-type_TetR-like_transc_reg"/>
</dbReference>
<dbReference type="RefSeq" id="WP_133234739.1">
    <property type="nucleotide sequence ID" value="NZ_SOZE01000029.1"/>
</dbReference>
<dbReference type="Gene3D" id="1.10.357.10">
    <property type="entry name" value="Tetracycline Repressor, domain 2"/>
    <property type="match status" value="1"/>
</dbReference>
<dbReference type="AlphaFoldDB" id="A0A4Y8S6N7"/>
<protein>
    <submittedName>
        <fullName evidence="7">TetR/AcrR family transcriptional regulator</fullName>
    </submittedName>
</protein>
<keyword evidence="4" id="KW-0804">Transcription</keyword>
<dbReference type="PRINTS" id="PR00455">
    <property type="entry name" value="HTHTETR"/>
</dbReference>
<dbReference type="SUPFAM" id="SSF46689">
    <property type="entry name" value="Homeodomain-like"/>
    <property type="match status" value="1"/>
</dbReference>
<dbReference type="EMBL" id="SOZE01000029">
    <property type="protein sequence ID" value="TFF34582.1"/>
    <property type="molecule type" value="Genomic_DNA"/>
</dbReference>
<proteinExistence type="predicted"/>
<dbReference type="GO" id="GO:0003700">
    <property type="term" value="F:DNA-binding transcription factor activity"/>
    <property type="evidence" value="ECO:0007669"/>
    <property type="project" value="TreeGrafter"/>
</dbReference>
<keyword evidence="2" id="KW-0805">Transcription regulation</keyword>
<evidence type="ECO:0000259" key="6">
    <source>
        <dbReference type="PROSITE" id="PS50977"/>
    </source>
</evidence>
<evidence type="ECO:0000256" key="4">
    <source>
        <dbReference type="ARBA" id="ARBA00023163"/>
    </source>
</evidence>
<dbReference type="InterPro" id="IPR009057">
    <property type="entry name" value="Homeodomain-like_sf"/>
</dbReference>
<dbReference type="PANTHER" id="PTHR30055">
    <property type="entry name" value="HTH-TYPE TRANSCRIPTIONAL REGULATOR RUTR"/>
    <property type="match status" value="1"/>
</dbReference>
<keyword evidence="1" id="KW-0678">Repressor</keyword>
<evidence type="ECO:0000313" key="7">
    <source>
        <dbReference type="EMBL" id="TFF34582.1"/>
    </source>
</evidence>
<reference evidence="7 8" key="1">
    <citation type="journal article" date="2017" name="Int. J. Syst. Evol. Microbiol.">
        <title>Mucilaginibacterpsychrotolerans sp. nov., isolated from peatlands.</title>
        <authorList>
            <person name="Deng Y."/>
            <person name="Shen L."/>
            <person name="Xu B."/>
            <person name="Liu Y."/>
            <person name="Gu Z."/>
            <person name="Liu H."/>
            <person name="Zhou Y."/>
        </authorList>
    </citation>
    <scope>NUCLEOTIDE SEQUENCE [LARGE SCALE GENOMIC DNA]</scope>
    <source>
        <strain evidence="7 8">NH7-4</strain>
    </source>
</reference>
<sequence>MQVKRKRLIDIAIQLFINHGIISVTMDELAKAAGMSKKTVYQCFANKGILVEAVVDELIGQSKNIVSSNIDAADNPVQELVLQQGLFKHLIALRYLFNHMMLKRYPRAMKAFQEFKNNFLKAVIESNLADGISLGLYRTELSVPGTAAIYISVADFYLFNSTVRTKADIFEALRLFINGIITDDGRRLLTKYNK</sequence>
<evidence type="ECO:0000256" key="3">
    <source>
        <dbReference type="ARBA" id="ARBA00023125"/>
    </source>
</evidence>
<comment type="caution">
    <text evidence="7">The sequence shown here is derived from an EMBL/GenBank/DDBJ whole genome shotgun (WGS) entry which is preliminary data.</text>
</comment>
<feature type="domain" description="HTH tetR-type" evidence="6">
    <location>
        <begin position="2"/>
        <end position="62"/>
    </location>
</feature>
<dbReference type="GO" id="GO:0000976">
    <property type="term" value="F:transcription cis-regulatory region binding"/>
    <property type="evidence" value="ECO:0007669"/>
    <property type="project" value="TreeGrafter"/>
</dbReference>
<evidence type="ECO:0000256" key="1">
    <source>
        <dbReference type="ARBA" id="ARBA00022491"/>
    </source>
</evidence>
<dbReference type="PANTHER" id="PTHR30055:SF175">
    <property type="entry name" value="HTH-TYPE TRANSCRIPTIONAL REPRESSOR KSTR2"/>
    <property type="match status" value="1"/>
</dbReference>
<evidence type="ECO:0000313" key="8">
    <source>
        <dbReference type="Proteomes" id="UP000297540"/>
    </source>
</evidence>
<name>A0A4Y8S6N7_9SPHI</name>
<dbReference type="InterPro" id="IPR001647">
    <property type="entry name" value="HTH_TetR"/>
</dbReference>